<keyword evidence="1" id="KW-1133">Transmembrane helix</keyword>
<protein>
    <recommendedName>
        <fullName evidence="2">DUF6533 domain-containing protein</fullName>
    </recommendedName>
</protein>
<name>A0A2A9NHB9_9AGAR</name>
<dbReference type="Proteomes" id="UP000242287">
    <property type="component" value="Unassembled WGS sequence"/>
</dbReference>
<dbReference type="EMBL" id="KZ302052">
    <property type="protein sequence ID" value="PFH48724.1"/>
    <property type="molecule type" value="Genomic_DNA"/>
</dbReference>
<gene>
    <name evidence="3" type="ORF">AMATHDRAFT_49278</name>
</gene>
<evidence type="ECO:0000313" key="3">
    <source>
        <dbReference type="EMBL" id="PFH48724.1"/>
    </source>
</evidence>
<keyword evidence="1" id="KW-0812">Transmembrane</keyword>
<dbReference type="Pfam" id="PF20151">
    <property type="entry name" value="DUF6533"/>
    <property type="match status" value="1"/>
</dbReference>
<accession>A0A2A9NHB9</accession>
<evidence type="ECO:0000256" key="1">
    <source>
        <dbReference type="SAM" id="Phobius"/>
    </source>
</evidence>
<keyword evidence="4" id="KW-1185">Reference proteome</keyword>
<reference evidence="3 4" key="1">
    <citation type="submission" date="2014-02" db="EMBL/GenBank/DDBJ databases">
        <title>Transposable element dynamics among asymbiotic and ectomycorrhizal Amanita fungi.</title>
        <authorList>
            <consortium name="DOE Joint Genome Institute"/>
            <person name="Hess J."/>
            <person name="Skrede I."/>
            <person name="Wolfe B."/>
            <person name="LaButti K."/>
            <person name="Ohm R.A."/>
            <person name="Grigoriev I.V."/>
            <person name="Pringle A."/>
        </authorList>
    </citation>
    <scope>NUCLEOTIDE SEQUENCE [LARGE SCALE GENOMIC DNA]</scope>
    <source>
        <strain evidence="3 4">SKay4041</strain>
    </source>
</reference>
<evidence type="ECO:0000313" key="4">
    <source>
        <dbReference type="Proteomes" id="UP000242287"/>
    </source>
</evidence>
<sequence>MADPAIIESFFRFMKSNYIEVAGTAVLYYDYLLTFDSEVALIWKSPWSLVKVLFLIMRYAPFVDVTSKVYYDITPGTTPEGCVAATRISPVCISIGVIVAEILLAIRTWSLWRRNNYVALIFFATGVGCTVPSMFVIRDYFHSIFYIPSPFPLLFPCVTTKRDNLYISYALLIGFEAVILAFTVVPGVKAWKITLRQDGIQRWLGLVMVLTFFLLT</sequence>
<dbReference type="OrthoDB" id="3350812at2759"/>
<proteinExistence type="predicted"/>
<feature type="transmembrane region" description="Helical" evidence="1">
    <location>
        <begin position="118"/>
        <end position="137"/>
    </location>
</feature>
<organism evidence="3 4">
    <name type="scientific">Amanita thiersii Skay4041</name>
    <dbReference type="NCBI Taxonomy" id="703135"/>
    <lineage>
        <taxon>Eukaryota</taxon>
        <taxon>Fungi</taxon>
        <taxon>Dikarya</taxon>
        <taxon>Basidiomycota</taxon>
        <taxon>Agaricomycotina</taxon>
        <taxon>Agaricomycetes</taxon>
        <taxon>Agaricomycetidae</taxon>
        <taxon>Agaricales</taxon>
        <taxon>Pluteineae</taxon>
        <taxon>Amanitaceae</taxon>
        <taxon>Amanita</taxon>
    </lineage>
</organism>
<feature type="domain" description="DUF6533" evidence="2">
    <location>
        <begin position="18"/>
        <end position="63"/>
    </location>
</feature>
<feature type="transmembrane region" description="Helical" evidence="1">
    <location>
        <begin position="88"/>
        <end position="106"/>
    </location>
</feature>
<evidence type="ECO:0000259" key="2">
    <source>
        <dbReference type="Pfam" id="PF20151"/>
    </source>
</evidence>
<dbReference type="AlphaFoldDB" id="A0A2A9NHB9"/>
<dbReference type="InterPro" id="IPR045340">
    <property type="entry name" value="DUF6533"/>
</dbReference>
<keyword evidence="1" id="KW-0472">Membrane</keyword>
<feature type="transmembrane region" description="Helical" evidence="1">
    <location>
        <begin position="166"/>
        <end position="188"/>
    </location>
</feature>